<dbReference type="RefSeq" id="WP_169280248.1">
    <property type="nucleotide sequence ID" value="NZ_CP051680.1"/>
</dbReference>
<dbReference type="NCBIfam" id="NF008528">
    <property type="entry name" value="PRK11463.1-2"/>
    <property type="match status" value="1"/>
</dbReference>
<dbReference type="InterPro" id="IPR007313">
    <property type="entry name" value="FxsA"/>
</dbReference>
<dbReference type="EMBL" id="CP051680">
    <property type="protein sequence ID" value="QJD83961.1"/>
    <property type="molecule type" value="Genomic_DNA"/>
</dbReference>
<dbReference type="Proteomes" id="UP000502248">
    <property type="component" value="Chromosome"/>
</dbReference>
<feature type="transmembrane region" description="Helical" evidence="1">
    <location>
        <begin position="27"/>
        <end position="47"/>
    </location>
</feature>
<gene>
    <name evidence="2" type="ORF">HH215_12735</name>
</gene>
<dbReference type="GO" id="GO:0016020">
    <property type="term" value="C:membrane"/>
    <property type="evidence" value="ECO:0007669"/>
    <property type="project" value="InterPro"/>
</dbReference>
<keyword evidence="1" id="KW-1133">Transmembrane helix</keyword>
<keyword evidence="1" id="KW-0472">Membrane</keyword>
<organism evidence="2 3">
    <name type="scientific">Cohnella herbarum</name>
    <dbReference type="NCBI Taxonomy" id="2728023"/>
    <lineage>
        <taxon>Bacteria</taxon>
        <taxon>Bacillati</taxon>
        <taxon>Bacillota</taxon>
        <taxon>Bacilli</taxon>
        <taxon>Bacillales</taxon>
        <taxon>Paenibacillaceae</taxon>
        <taxon>Cohnella</taxon>
    </lineage>
</organism>
<dbReference type="PANTHER" id="PTHR35335:SF1">
    <property type="entry name" value="UPF0716 PROTEIN FXSA"/>
    <property type="match status" value="1"/>
</dbReference>
<dbReference type="PANTHER" id="PTHR35335">
    <property type="entry name" value="UPF0716 PROTEIN FXSA"/>
    <property type="match status" value="1"/>
</dbReference>
<feature type="transmembrane region" description="Helical" evidence="1">
    <location>
        <begin position="67"/>
        <end position="88"/>
    </location>
</feature>
<proteinExistence type="predicted"/>
<keyword evidence="3" id="KW-1185">Reference proteome</keyword>
<name>A0A7Z2ZL81_9BACL</name>
<dbReference type="KEGG" id="cheb:HH215_12735"/>
<reference evidence="2 3" key="1">
    <citation type="submission" date="2020-04" db="EMBL/GenBank/DDBJ databases">
        <title>Genome sequencing of novel species.</title>
        <authorList>
            <person name="Heo J."/>
            <person name="Kim S.-J."/>
            <person name="Kim J.-S."/>
            <person name="Hong S.-B."/>
            <person name="Kwon S.-W."/>
        </authorList>
    </citation>
    <scope>NUCLEOTIDE SEQUENCE [LARGE SCALE GENOMIC DNA]</scope>
    <source>
        <strain evidence="2 3">MFER-1</strain>
    </source>
</reference>
<evidence type="ECO:0000313" key="2">
    <source>
        <dbReference type="EMBL" id="QJD83961.1"/>
    </source>
</evidence>
<protein>
    <submittedName>
        <fullName evidence="2">FxsA family protein</fullName>
    </submittedName>
</protein>
<feature type="transmembrane region" description="Helical" evidence="1">
    <location>
        <begin position="5"/>
        <end position="21"/>
    </location>
</feature>
<dbReference type="Pfam" id="PF04186">
    <property type="entry name" value="FxsA"/>
    <property type="match status" value="1"/>
</dbReference>
<keyword evidence="1" id="KW-0812">Transmembrane</keyword>
<accession>A0A7Z2ZL81</accession>
<sequence length="133" mass="15076">MQKKLLPVLVIAMLIEFWGIYMVGQWIGGLGTFVFLIAAAFLGVWLIKTEGRRVWQQAQQQMQAGQVPGHTLLEGLCVLLGGILLIVPGFITDIIGLTLVLPFTRPLYRLMMYRWLERKVRSGDFTLYRGPRG</sequence>
<evidence type="ECO:0000313" key="3">
    <source>
        <dbReference type="Proteomes" id="UP000502248"/>
    </source>
</evidence>
<evidence type="ECO:0000256" key="1">
    <source>
        <dbReference type="SAM" id="Phobius"/>
    </source>
</evidence>
<dbReference type="AlphaFoldDB" id="A0A7Z2ZL81"/>